<name>A0A644T1M3_9ZZZZ</name>
<reference evidence="2" key="1">
    <citation type="submission" date="2019-08" db="EMBL/GenBank/DDBJ databases">
        <authorList>
            <person name="Kucharzyk K."/>
            <person name="Murdoch R.W."/>
            <person name="Higgins S."/>
            <person name="Loffler F."/>
        </authorList>
    </citation>
    <scope>NUCLEOTIDE SEQUENCE</scope>
</reference>
<dbReference type="AlphaFoldDB" id="A0A644T1M3"/>
<gene>
    <name evidence="2" type="ORF">SDC9_06375</name>
</gene>
<accession>A0A644T1M3</accession>
<evidence type="ECO:0000313" key="2">
    <source>
        <dbReference type="EMBL" id="MPL60813.1"/>
    </source>
</evidence>
<protein>
    <submittedName>
        <fullName evidence="2">Uncharacterized protein</fullName>
    </submittedName>
</protein>
<dbReference type="EMBL" id="VSSQ01000013">
    <property type="protein sequence ID" value="MPL60813.1"/>
    <property type="molecule type" value="Genomic_DNA"/>
</dbReference>
<organism evidence="2">
    <name type="scientific">bioreactor metagenome</name>
    <dbReference type="NCBI Taxonomy" id="1076179"/>
    <lineage>
        <taxon>unclassified sequences</taxon>
        <taxon>metagenomes</taxon>
        <taxon>ecological metagenomes</taxon>
    </lineage>
</organism>
<sequence>MQKPRHCRGLRRAKMAAAGRLLAALGGLVHRRGEAHQRELVAGLRAARRMCGDRHIGAALQRRDDLRVLIGRARPGTFAIGEELELRAVVHHHVGGRARGEGIAAHERDLAALARTEGDEQQDIAAPHLGGLAVLGVHRFLGRGDAPAFLGLFFDEDAPVGLGGDAVRGLLRAGDPGNEKRSSQNRSAPQDESLHCYSLQLPDASRPPARAFGPS</sequence>
<feature type="region of interest" description="Disordered" evidence="1">
    <location>
        <begin position="171"/>
        <end position="215"/>
    </location>
</feature>
<proteinExistence type="predicted"/>
<evidence type="ECO:0000256" key="1">
    <source>
        <dbReference type="SAM" id="MobiDB-lite"/>
    </source>
</evidence>
<comment type="caution">
    <text evidence="2">The sequence shown here is derived from an EMBL/GenBank/DDBJ whole genome shotgun (WGS) entry which is preliminary data.</text>
</comment>